<evidence type="ECO:0000313" key="2">
    <source>
        <dbReference type="EMBL" id="WTU43425.1"/>
    </source>
</evidence>
<accession>A0AAU2H5P3</accession>
<evidence type="ECO:0008006" key="3">
    <source>
        <dbReference type="Google" id="ProtNLM"/>
    </source>
</evidence>
<keyword evidence="1" id="KW-0472">Membrane</keyword>
<dbReference type="AlphaFoldDB" id="A0AAU2H5P3"/>
<proteinExistence type="predicted"/>
<name>A0AAU2H5P3_9ACTN</name>
<sequence>MPSDPGHPMAVDELFELRRSLEVGLARIDGQLTLHTHRDDQSERELTDLGVRVASLEHTRWPLPALTVLTALGALTVAVWQALGR</sequence>
<gene>
    <name evidence="2" type="ORF">OHV25_29510</name>
</gene>
<dbReference type="EMBL" id="CP108253">
    <property type="protein sequence ID" value="WTU43425.1"/>
    <property type="molecule type" value="Genomic_DNA"/>
</dbReference>
<keyword evidence="1" id="KW-1133">Transmembrane helix</keyword>
<feature type="transmembrane region" description="Helical" evidence="1">
    <location>
        <begin position="61"/>
        <end position="83"/>
    </location>
</feature>
<organism evidence="2">
    <name type="scientific">Streptomyces sp. NBC_00060</name>
    <dbReference type="NCBI Taxonomy" id="2975636"/>
    <lineage>
        <taxon>Bacteria</taxon>
        <taxon>Bacillati</taxon>
        <taxon>Actinomycetota</taxon>
        <taxon>Actinomycetes</taxon>
        <taxon>Kitasatosporales</taxon>
        <taxon>Streptomycetaceae</taxon>
        <taxon>Streptomyces</taxon>
    </lineage>
</organism>
<reference evidence="2" key="1">
    <citation type="submission" date="2022-10" db="EMBL/GenBank/DDBJ databases">
        <title>The complete genomes of actinobacterial strains from the NBC collection.</title>
        <authorList>
            <person name="Joergensen T.S."/>
            <person name="Alvarez Arevalo M."/>
            <person name="Sterndorff E.B."/>
            <person name="Faurdal D."/>
            <person name="Vuksanovic O."/>
            <person name="Mourched A.-S."/>
            <person name="Charusanti P."/>
            <person name="Shaw S."/>
            <person name="Blin K."/>
            <person name="Weber T."/>
        </authorList>
    </citation>
    <scope>NUCLEOTIDE SEQUENCE</scope>
    <source>
        <strain evidence="2">NBC_00060</strain>
    </source>
</reference>
<protein>
    <recommendedName>
        <fullName evidence="3">DUF3618 domain-containing protein</fullName>
    </recommendedName>
</protein>
<keyword evidence="1" id="KW-0812">Transmembrane</keyword>
<evidence type="ECO:0000256" key="1">
    <source>
        <dbReference type="SAM" id="Phobius"/>
    </source>
</evidence>